<evidence type="ECO:0000313" key="2">
    <source>
        <dbReference type="EMBL" id="BAY16561.1"/>
    </source>
</evidence>
<reference evidence="2 3" key="1">
    <citation type="submission" date="2017-06" db="EMBL/GenBank/DDBJ databases">
        <title>Genome sequencing of cyanobaciteial culture collection at National Institute for Environmental Studies (NIES).</title>
        <authorList>
            <person name="Hirose Y."/>
            <person name="Shimura Y."/>
            <person name="Fujisawa T."/>
            <person name="Nakamura Y."/>
            <person name="Kawachi M."/>
        </authorList>
    </citation>
    <scope>NUCLEOTIDE SEQUENCE [LARGE SCALE GENOMIC DNA]</scope>
    <source>
        <strain evidence="2 3">NIES-21</strain>
    </source>
</reference>
<proteinExistence type="predicted"/>
<dbReference type="OrthoDB" id="424179at2"/>
<feature type="chain" id="PRO_5012306270" evidence="1">
    <location>
        <begin position="21"/>
        <end position="202"/>
    </location>
</feature>
<sequence>MKIVASLLPLIVSTFCLVIANSLDNSAFSQQITRSLAADSGVKSACREKNLETLTNELLRDLPGYANRASQRARRRKRSSDTYSYMVLAGRPEFQPLPLNPAGDDLGEQKSSTTGVEQVFFTTLERQYIDRKAIELEEFHWLFLTKTQNGWQLVMMLTQTGSLANKQPPTPPRDSSNGTVAQGIKAWLRDCQAERVRGTVRN</sequence>
<dbReference type="AlphaFoldDB" id="A0A1Z4GGB1"/>
<gene>
    <name evidence="2" type="ORF">NIES21_23910</name>
</gene>
<keyword evidence="1" id="KW-0732">Signal</keyword>
<feature type="signal peptide" evidence="1">
    <location>
        <begin position="1"/>
        <end position="20"/>
    </location>
</feature>
<name>A0A1Z4GGB1_9CYAN</name>
<protein>
    <submittedName>
        <fullName evidence="2">Uncharacterized protein</fullName>
    </submittedName>
</protein>
<accession>A0A1Z4GGB1</accession>
<dbReference type="EMBL" id="AP018174">
    <property type="protein sequence ID" value="BAY16561.1"/>
    <property type="molecule type" value="Genomic_DNA"/>
</dbReference>
<dbReference type="Proteomes" id="UP000218287">
    <property type="component" value="Chromosome"/>
</dbReference>
<keyword evidence="3" id="KW-1185">Reference proteome</keyword>
<evidence type="ECO:0000313" key="3">
    <source>
        <dbReference type="Proteomes" id="UP000218287"/>
    </source>
</evidence>
<evidence type="ECO:0000256" key="1">
    <source>
        <dbReference type="SAM" id="SignalP"/>
    </source>
</evidence>
<organism evidence="2 3">
    <name type="scientific">Anabaenopsis circularis NIES-21</name>
    <dbReference type="NCBI Taxonomy" id="1085406"/>
    <lineage>
        <taxon>Bacteria</taxon>
        <taxon>Bacillati</taxon>
        <taxon>Cyanobacteriota</taxon>
        <taxon>Cyanophyceae</taxon>
        <taxon>Nostocales</taxon>
        <taxon>Nodulariaceae</taxon>
        <taxon>Anabaenopsis</taxon>
    </lineage>
</organism>